<dbReference type="EMBL" id="CADCUQ010000652">
    <property type="protein sequence ID" value="CAA9420881.1"/>
    <property type="molecule type" value="Genomic_DNA"/>
</dbReference>
<feature type="domain" description="Gfo/Idh/MocA-like oxidoreductase N-terminal" evidence="2">
    <location>
        <begin position="4"/>
        <end position="122"/>
    </location>
</feature>
<proteinExistence type="predicted"/>
<dbReference type="InterPro" id="IPR036291">
    <property type="entry name" value="NAD(P)-bd_dom_sf"/>
</dbReference>
<dbReference type="InterPro" id="IPR050463">
    <property type="entry name" value="Gfo/Idh/MocA_oxidrdct_glycsds"/>
</dbReference>
<gene>
    <name evidence="4" type="ORF">AVDCRST_MAG64-2914</name>
</gene>
<evidence type="ECO:0000259" key="2">
    <source>
        <dbReference type="Pfam" id="PF01408"/>
    </source>
</evidence>
<sequence>MSIGIAMIGCGGIALANHLPGFALCGGKARVVALCDTDPAVLERAAAQSGVGQTFADFRQAVEHPGVDAVVIATPNASHAPIALAAFAAGKHVLCEKPIAMSHAEAVRMLHAAEAAGVRHMTAFTYRFVPAMRYIAHLVSAGAIGRPFHFRADRLQDWGERALGWRQVKKLAGTGEMGDMLSHRVDFAHLLMGDIRWLVADTRRFLDDRSGQPSDLEDWVALLAQFASGATGVLESSKLATGRGEGGTSRDYCEVNGSEGSLVYLLERPNEVQLGERGGTGLRAVPVPDEFLAWPGSPRDPRQGDPLVTFRYDQDVEFVNAIVEQRPCNPSFADGAKVQAVIDASLESERERRWVEVPTGISTV</sequence>
<keyword evidence="1" id="KW-0560">Oxidoreductase</keyword>
<accession>A0A6J4PPE9</accession>
<dbReference type="AlphaFoldDB" id="A0A6J4PPE9"/>
<dbReference type="PANTHER" id="PTHR43818">
    <property type="entry name" value="BCDNA.GH03377"/>
    <property type="match status" value="1"/>
</dbReference>
<dbReference type="InterPro" id="IPR000683">
    <property type="entry name" value="Gfo/Idh/MocA-like_OxRdtase_N"/>
</dbReference>
<dbReference type="Gene3D" id="3.30.360.10">
    <property type="entry name" value="Dihydrodipicolinate Reductase, domain 2"/>
    <property type="match status" value="1"/>
</dbReference>
<feature type="domain" description="GFO/IDH/MocA-like oxidoreductase" evidence="3">
    <location>
        <begin position="133"/>
        <end position="263"/>
    </location>
</feature>
<dbReference type="PANTHER" id="PTHR43818:SF11">
    <property type="entry name" value="BCDNA.GH03377"/>
    <property type="match status" value="1"/>
</dbReference>
<dbReference type="SUPFAM" id="SSF55347">
    <property type="entry name" value="Glyceraldehyde-3-phosphate dehydrogenase-like, C-terminal domain"/>
    <property type="match status" value="1"/>
</dbReference>
<evidence type="ECO:0000256" key="1">
    <source>
        <dbReference type="ARBA" id="ARBA00023002"/>
    </source>
</evidence>
<dbReference type="Pfam" id="PF22725">
    <property type="entry name" value="GFO_IDH_MocA_C3"/>
    <property type="match status" value="1"/>
</dbReference>
<reference evidence="4" key="1">
    <citation type="submission" date="2020-02" db="EMBL/GenBank/DDBJ databases">
        <authorList>
            <person name="Meier V. D."/>
        </authorList>
    </citation>
    <scope>NUCLEOTIDE SEQUENCE</scope>
    <source>
        <strain evidence="4">AVDCRST_MAG64</strain>
    </source>
</reference>
<dbReference type="SUPFAM" id="SSF51735">
    <property type="entry name" value="NAD(P)-binding Rossmann-fold domains"/>
    <property type="match status" value="1"/>
</dbReference>
<dbReference type="Gene3D" id="3.40.50.720">
    <property type="entry name" value="NAD(P)-binding Rossmann-like Domain"/>
    <property type="match status" value="1"/>
</dbReference>
<evidence type="ECO:0000313" key="4">
    <source>
        <dbReference type="EMBL" id="CAA9420881.1"/>
    </source>
</evidence>
<protein>
    <recommendedName>
        <fullName evidence="5">Gfo/Idh/MocA family oxidoreductase</fullName>
    </recommendedName>
</protein>
<evidence type="ECO:0008006" key="5">
    <source>
        <dbReference type="Google" id="ProtNLM"/>
    </source>
</evidence>
<dbReference type="InterPro" id="IPR055170">
    <property type="entry name" value="GFO_IDH_MocA-like_dom"/>
</dbReference>
<dbReference type="Pfam" id="PF01408">
    <property type="entry name" value="GFO_IDH_MocA"/>
    <property type="match status" value="1"/>
</dbReference>
<organism evidence="4">
    <name type="scientific">uncultured Phycisphaerae bacterium</name>
    <dbReference type="NCBI Taxonomy" id="904963"/>
    <lineage>
        <taxon>Bacteria</taxon>
        <taxon>Pseudomonadati</taxon>
        <taxon>Planctomycetota</taxon>
        <taxon>Phycisphaerae</taxon>
        <taxon>environmental samples</taxon>
    </lineage>
</organism>
<dbReference type="GO" id="GO:0016491">
    <property type="term" value="F:oxidoreductase activity"/>
    <property type="evidence" value="ECO:0007669"/>
    <property type="project" value="UniProtKB-KW"/>
</dbReference>
<dbReference type="GO" id="GO:0000166">
    <property type="term" value="F:nucleotide binding"/>
    <property type="evidence" value="ECO:0007669"/>
    <property type="project" value="InterPro"/>
</dbReference>
<evidence type="ECO:0000259" key="3">
    <source>
        <dbReference type="Pfam" id="PF22725"/>
    </source>
</evidence>
<name>A0A6J4PPE9_9BACT</name>